<comment type="caution">
    <text evidence="1">The sequence shown here is derived from an EMBL/GenBank/DDBJ whole genome shotgun (WGS) entry which is preliminary data.</text>
</comment>
<sequence>MKKYTYLITFLLIILSCKKDNPIDIIKENELDEFSKHIFDQKIIDSKEILRLIESKTVTKYIDTTDYNRTLKATIFAINSFKTYFQVFVKPKNVISALAYYKNGKQIYAAEYYDNGTVMCKFNRSKEGIRNGKYECYYENGKIRSTGEYLNDKQIGFQTEYDRDGNITSELDFNEK</sequence>
<dbReference type="Pfam" id="PF07661">
    <property type="entry name" value="MORN_2"/>
    <property type="match status" value="1"/>
</dbReference>
<keyword evidence="2" id="KW-1185">Reference proteome</keyword>
<name>A0ABT6G0Q9_9FLAO</name>
<dbReference type="Proteomes" id="UP001529085">
    <property type="component" value="Unassembled WGS sequence"/>
</dbReference>
<organism evidence="1 2">
    <name type="scientific">Winogradskyella marincola</name>
    <dbReference type="NCBI Taxonomy" id="3037795"/>
    <lineage>
        <taxon>Bacteria</taxon>
        <taxon>Pseudomonadati</taxon>
        <taxon>Bacteroidota</taxon>
        <taxon>Flavobacteriia</taxon>
        <taxon>Flavobacteriales</taxon>
        <taxon>Flavobacteriaceae</taxon>
        <taxon>Winogradskyella</taxon>
    </lineage>
</organism>
<proteinExistence type="predicted"/>
<reference evidence="1 2" key="1">
    <citation type="submission" date="2023-03" db="EMBL/GenBank/DDBJ databases">
        <title>Strain YYF002 represents a novel species in the genus Winogradskyella isolated from seawater.</title>
        <authorList>
            <person name="Fu Z.-Y."/>
        </authorList>
    </citation>
    <scope>NUCLEOTIDE SEQUENCE [LARGE SCALE GENOMIC DNA]</scope>
    <source>
        <strain evidence="1 2">YYF002</strain>
    </source>
</reference>
<evidence type="ECO:0008006" key="3">
    <source>
        <dbReference type="Google" id="ProtNLM"/>
    </source>
</evidence>
<evidence type="ECO:0000313" key="2">
    <source>
        <dbReference type="Proteomes" id="UP001529085"/>
    </source>
</evidence>
<accession>A0ABT6G0Q9</accession>
<dbReference type="SUPFAM" id="SSF82185">
    <property type="entry name" value="Histone H3 K4-specific methyltransferase SET7/9 N-terminal domain"/>
    <property type="match status" value="1"/>
</dbReference>
<dbReference type="RefSeq" id="WP_278004986.1">
    <property type="nucleotide sequence ID" value="NZ_JARSBN010000003.1"/>
</dbReference>
<dbReference type="InterPro" id="IPR011652">
    <property type="entry name" value="MORN_2"/>
</dbReference>
<dbReference type="PROSITE" id="PS51257">
    <property type="entry name" value="PROKAR_LIPOPROTEIN"/>
    <property type="match status" value="1"/>
</dbReference>
<dbReference type="Gene3D" id="3.90.930.1">
    <property type="match status" value="1"/>
</dbReference>
<evidence type="ECO:0000313" key="1">
    <source>
        <dbReference type="EMBL" id="MDG4715530.1"/>
    </source>
</evidence>
<gene>
    <name evidence="1" type="ORF">P7122_06595</name>
</gene>
<dbReference type="EMBL" id="JARSBN010000003">
    <property type="protein sequence ID" value="MDG4715530.1"/>
    <property type="molecule type" value="Genomic_DNA"/>
</dbReference>
<protein>
    <recommendedName>
        <fullName evidence="3">MORN repeat variant</fullName>
    </recommendedName>
</protein>